<proteinExistence type="predicted"/>
<feature type="region of interest" description="Disordered" evidence="1">
    <location>
        <begin position="113"/>
        <end position="202"/>
    </location>
</feature>
<dbReference type="RefSeq" id="WP_200521512.1">
    <property type="nucleotide sequence ID" value="NZ_JAEHNZ010000001.1"/>
</dbReference>
<feature type="region of interest" description="Disordered" evidence="1">
    <location>
        <begin position="65"/>
        <end position="87"/>
    </location>
</feature>
<dbReference type="EMBL" id="JAEHNZ010000001">
    <property type="protein sequence ID" value="MBK0395433.1"/>
    <property type="molecule type" value="Genomic_DNA"/>
</dbReference>
<keyword evidence="2" id="KW-1133">Transmembrane helix</keyword>
<protein>
    <submittedName>
        <fullName evidence="3">Uncharacterized protein</fullName>
    </submittedName>
</protein>
<evidence type="ECO:0000313" key="3">
    <source>
        <dbReference type="EMBL" id="MBK0395433.1"/>
    </source>
</evidence>
<sequence>MFTNRKNKGKITFGNIMLTLLVLGLFVVIGLIGTLYVTLTKTPEQTAANYKREQESQAQIECWSPTNKSGRDCGASTPAAQANGLTPQQKSAASAVAYQIEAQNQAASEAGLALTRGEAPKKPKKLTPKNAERELIPQNSDDGTPLIAQEERQTRPVANDLAPRPAKKPRNADIDTTGERPLAPAPRPAKRDNSDATNALFD</sequence>
<evidence type="ECO:0000313" key="4">
    <source>
        <dbReference type="Proteomes" id="UP000614058"/>
    </source>
</evidence>
<reference evidence="3 4" key="1">
    <citation type="journal article" date="2021" name="Pathogens">
        <title>Isolation and Characterization of Kingella bonacorsii sp. nov., A Novel Kingella Species Detected in a Stable Periodontitis Subject.</title>
        <authorList>
            <person name="Antezack A."/>
            <person name="Boxberger M."/>
            <person name="Rolland C."/>
            <person name="Monnet-Corti V."/>
            <person name="La Scola B."/>
        </authorList>
    </citation>
    <scope>NUCLEOTIDE SEQUENCE [LARGE SCALE GENOMIC DNA]</scope>
    <source>
        <strain evidence="3 4">Marseille-Q4569</strain>
    </source>
</reference>
<keyword evidence="4" id="KW-1185">Reference proteome</keyword>
<accession>A0ABS1BQB6</accession>
<evidence type="ECO:0000256" key="2">
    <source>
        <dbReference type="SAM" id="Phobius"/>
    </source>
</evidence>
<name>A0ABS1BQB6_9NEIS</name>
<dbReference type="Proteomes" id="UP000614058">
    <property type="component" value="Unassembled WGS sequence"/>
</dbReference>
<organism evidence="3 4">
    <name type="scientific">Kingella bonacorsii</name>
    <dbReference type="NCBI Taxonomy" id="2796361"/>
    <lineage>
        <taxon>Bacteria</taxon>
        <taxon>Pseudomonadati</taxon>
        <taxon>Pseudomonadota</taxon>
        <taxon>Betaproteobacteria</taxon>
        <taxon>Neisseriales</taxon>
        <taxon>Neisseriaceae</taxon>
        <taxon>Kingella</taxon>
    </lineage>
</organism>
<keyword evidence="2" id="KW-0472">Membrane</keyword>
<keyword evidence="2" id="KW-0812">Transmembrane</keyword>
<feature type="compositionally biased region" description="Polar residues" evidence="1">
    <location>
        <begin position="78"/>
        <end position="87"/>
    </location>
</feature>
<comment type="caution">
    <text evidence="3">The sequence shown here is derived from an EMBL/GenBank/DDBJ whole genome shotgun (WGS) entry which is preliminary data.</text>
</comment>
<gene>
    <name evidence="3" type="ORF">JDW22_02225</name>
</gene>
<feature type="transmembrane region" description="Helical" evidence="2">
    <location>
        <begin position="12"/>
        <end position="37"/>
    </location>
</feature>
<evidence type="ECO:0000256" key="1">
    <source>
        <dbReference type="SAM" id="MobiDB-lite"/>
    </source>
</evidence>